<dbReference type="EMBL" id="MU853800">
    <property type="protein sequence ID" value="KAK3940146.1"/>
    <property type="molecule type" value="Genomic_DNA"/>
</dbReference>
<reference evidence="2" key="1">
    <citation type="journal article" date="2023" name="Mol. Phylogenet. Evol.">
        <title>Genome-scale phylogeny and comparative genomics of the fungal order Sordariales.</title>
        <authorList>
            <person name="Hensen N."/>
            <person name="Bonometti L."/>
            <person name="Westerberg I."/>
            <person name="Brannstrom I.O."/>
            <person name="Guillou S."/>
            <person name="Cros-Aarteil S."/>
            <person name="Calhoun S."/>
            <person name="Haridas S."/>
            <person name="Kuo A."/>
            <person name="Mondo S."/>
            <person name="Pangilinan J."/>
            <person name="Riley R."/>
            <person name="LaButti K."/>
            <person name="Andreopoulos B."/>
            <person name="Lipzen A."/>
            <person name="Chen C."/>
            <person name="Yan M."/>
            <person name="Daum C."/>
            <person name="Ng V."/>
            <person name="Clum A."/>
            <person name="Steindorff A."/>
            <person name="Ohm R.A."/>
            <person name="Martin F."/>
            <person name="Silar P."/>
            <person name="Natvig D.O."/>
            <person name="Lalanne C."/>
            <person name="Gautier V."/>
            <person name="Ament-Velasquez S.L."/>
            <person name="Kruys A."/>
            <person name="Hutchinson M.I."/>
            <person name="Powell A.J."/>
            <person name="Barry K."/>
            <person name="Miller A.N."/>
            <person name="Grigoriev I.V."/>
            <person name="Debuchy R."/>
            <person name="Gladieux P."/>
            <person name="Hiltunen Thoren M."/>
            <person name="Johannesson H."/>
        </authorList>
    </citation>
    <scope>NUCLEOTIDE SEQUENCE [LARGE SCALE GENOMIC DNA]</scope>
    <source>
        <strain evidence="2">CBS 340.73</strain>
    </source>
</reference>
<dbReference type="Proteomes" id="UP001303473">
    <property type="component" value="Unassembled WGS sequence"/>
</dbReference>
<accession>A0AAN6S526</accession>
<protein>
    <submittedName>
        <fullName evidence="1">Uncharacterized protein</fullName>
    </submittedName>
</protein>
<comment type="caution">
    <text evidence="1">The sequence shown here is derived from an EMBL/GenBank/DDBJ whole genome shotgun (WGS) entry which is preliminary data.</text>
</comment>
<gene>
    <name evidence="1" type="ORF">QBC46DRAFT_435499</name>
</gene>
<evidence type="ECO:0000313" key="2">
    <source>
        <dbReference type="Proteomes" id="UP001303473"/>
    </source>
</evidence>
<keyword evidence="2" id="KW-1185">Reference proteome</keyword>
<organism evidence="1 2">
    <name type="scientific">Diplogelasinospora grovesii</name>
    <dbReference type="NCBI Taxonomy" id="303347"/>
    <lineage>
        <taxon>Eukaryota</taxon>
        <taxon>Fungi</taxon>
        <taxon>Dikarya</taxon>
        <taxon>Ascomycota</taxon>
        <taxon>Pezizomycotina</taxon>
        <taxon>Sordariomycetes</taxon>
        <taxon>Sordariomycetidae</taxon>
        <taxon>Sordariales</taxon>
        <taxon>Diplogelasinosporaceae</taxon>
        <taxon>Diplogelasinospora</taxon>
    </lineage>
</organism>
<proteinExistence type="predicted"/>
<dbReference type="AlphaFoldDB" id="A0AAN6S526"/>
<sequence length="200" mass="21571">MSEGGVTTCLTATVTLPLIVRRAVTFEVVQYLLAAETVAIGDLSSIFDLVGGGSNGRAAVMRHIGIVSGDDGALKISNYQHFPNKLQRRDQTGAKAIRYVKISVSAQGASVDDMMIKSDVQYCNPSNMFRSDTAGRPNVMKVVGAKAGPVAILGNRKKLHYSHPNDVDAEKEDYAKERYASPVPSVYSKACQTEEKGSMR</sequence>
<evidence type="ECO:0000313" key="1">
    <source>
        <dbReference type="EMBL" id="KAK3940146.1"/>
    </source>
</evidence>
<name>A0AAN6S526_9PEZI</name>